<comment type="caution">
    <text evidence="1">The sequence shown here is derived from an EMBL/GenBank/DDBJ whole genome shotgun (WGS) entry which is preliminary data.</text>
</comment>
<dbReference type="EMBL" id="AQHR01000041">
    <property type="protein sequence ID" value="EON78149.1"/>
    <property type="molecule type" value="Genomic_DNA"/>
</dbReference>
<dbReference type="AlphaFoldDB" id="R7ZVY4"/>
<dbReference type="Proteomes" id="UP000013909">
    <property type="component" value="Unassembled WGS sequence"/>
</dbReference>
<keyword evidence="2" id="KW-1185">Reference proteome</keyword>
<evidence type="ECO:0000313" key="2">
    <source>
        <dbReference type="Proteomes" id="UP000013909"/>
    </source>
</evidence>
<sequence length="46" mass="5518">MKKILWSIGLRTWREWLALALNKVLKTNQKKPIHRKGKQFNIGYLP</sequence>
<name>R7ZVY4_9BACT</name>
<gene>
    <name evidence="1" type="ORF">ADIS_1346</name>
</gene>
<evidence type="ECO:0000313" key="1">
    <source>
        <dbReference type="EMBL" id="EON78149.1"/>
    </source>
</evidence>
<reference evidence="1 2" key="1">
    <citation type="submission" date="2013-02" db="EMBL/GenBank/DDBJ databases">
        <title>A novel strain isolated from Lonar lake, Maharashtra, India.</title>
        <authorList>
            <person name="Singh A."/>
        </authorList>
    </citation>
    <scope>NUCLEOTIDE SEQUENCE [LARGE SCALE GENOMIC DNA]</scope>
    <source>
        <strain evidence="1 2">AK24</strain>
    </source>
</reference>
<accession>R7ZVY4</accession>
<proteinExistence type="predicted"/>
<organism evidence="1 2">
    <name type="scientific">Lunatimonas lonarensis</name>
    <dbReference type="NCBI Taxonomy" id="1232681"/>
    <lineage>
        <taxon>Bacteria</taxon>
        <taxon>Pseudomonadati</taxon>
        <taxon>Bacteroidota</taxon>
        <taxon>Cytophagia</taxon>
        <taxon>Cytophagales</taxon>
        <taxon>Cyclobacteriaceae</taxon>
    </lineage>
</organism>
<protein>
    <submittedName>
        <fullName evidence="1">Uncharacterized protein</fullName>
    </submittedName>
</protein>